<organism evidence="2">
    <name type="scientific">uncultured Sporomusa sp</name>
    <dbReference type="NCBI Taxonomy" id="307249"/>
    <lineage>
        <taxon>Bacteria</taxon>
        <taxon>Bacillati</taxon>
        <taxon>Bacillota</taxon>
        <taxon>Negativicutes</taxon>
        <taxon>Selenomonadales</taxon>
        <taxon>Sporomusaceae</taxon>
        <taxon>Sporomusa</taxon>
        <taxon>environmental samples</taxon>
    </lineage>
</organism>
<protein>
    <submittedName>
        <fullName evidence="2">Uncharacterized protein</fullName>
    </submittedName>
</protein>
<evidence type="ECO:0000313" key="2">
    <source>
        <dbReference type="EMBL" id="SCM80612.1"/>
    </source>
</evidence>
<proteinExistence type="predicted"/>
<keyword evidence="1" id="KW-0472">Membrane</keyword>
<reference evidence="2" key="1">
    <citation type="submission" date="2016-08" db="EMBL/GenBank/DDBJ databases">
        <authorList>
            <person name="Seilhamer J.J."/>
        </authorList>
    </citation>
    <scope>NUCLEOTIDE SEQUENCE</scope>
    <source>
        <strain evidence="2">86</strain>
    </source>
</reference>
<accession>A0A212LSW5</accession>
<gene>
    <name evidence="2" type="ORF">KL86SPO_30790</name>
</gene>
<keyword evidence="1" id="KW-0812">Transmembrane</keyword>
<dbReference type="AlphaFoldDB" id="A0A212LSW5"/>
<keyword evidence="1" id="KW-1133">Transmembrane helix</keyword>
<feature type="transmembrane region" description="Helical" evidence="1">
    <location>
        <begin position="15"/>
        <end position="33"/>
    </location>
</feature>
<name>A0A212LSW5_9FIRM</name>
<dbReference type="EMBL" id="FMJE01000003">
    <property type="protein sequence ID" value="SCM80612.1"/>
    <property type="molecule type" value="Genomic_DNA"/>
</dbReference>
<sequence length="84" mass="9301">MDQAGTSASGTTNHFLLLHSIIIAVAGLLGIFGEMLNAKQHDRATGNDFDRIDAWTYADSSVIVRNFWASVYFACFLEVRHQPV</sequence>
<evidence type="ECO:0000256" key="1">
    <source>
        <dbReference type="SAM" id="Phobius"/>
    </source>
</evidence>